<reference evidence="3 4" key="1">
    <citation type="submission" date="2016-07" db="EMBL/GenBank/DDBJ databases">
        <title>Characterization of isolates of Eisenbergiella tayi derived from blood cultures, using whole genome sequencing.</title>
        <authorList>
            <person name="Burdz T."/>
            <person name="Wiebe D."/>
            <person name="Huynh C."/>
            <person name="Bernard K."/>
        </authorList>
    </citation>
    <scope>NUCLEOTIDE SEQUENCE [LARGE SCALE GENOMIC DNA]</scope>
    <source>
        <strain evidence="3 4">NML 110608</strain>
    </source>
</reference>
<protein>
    <recommendedName>
        <fullName evidence="2">DUF3502 domain-containing protein</fullName>
    </recommendedName>
</protein>
<dbReference type="RefSeq" id="WP_069152162.1">
    <property type="nucleotide sequence ID" value="NZ_MCGH01000002.1"/>
</dbReference>
<dbReference type="EMBL" id="MCGH01000002">
    <property type="protein sequence ID" value="ODM06099.1"/>
    <property type="molecule type" value="Genomic_DNA"/>
</dbReference>
<dbReference type="PROSITE" id="PS51257">
    <property type="entry name" value="PROKAR_LIPOPROTEIN"/>
    <property type="match status" value="1"/>
</dbReference>
<accession>A0A1E3ABW2</accession>
<dbReference type="Proteomes" id="UP000094067">
    <property type="component" value="Unassembled WGS sequence"/>
</dbReference>
<dbReference type="InterPro" id="IPR050490">
    <property type="entry name" value="Bact_solute-bd_prot1"/>
</dbReference>
<feature type="chain" id="PRO_5038729525" description="DUF3502 domain-containing protein" evidence="1">
    <location>
        <begin position="28"/>
        <end position="537"/>
    </location>
</feature>
<keyword evidence="1" id="KW-0732">Signal</keyword>
<evidence type="ECO:0000313" key="3">
    <source>
        <dbReference type="EMBL" id="ODM06099.1"/>
    </source>
</evidence>
<evidence type="ECO:0000256" key="1">
    <source>
        <dbReference type="SAM" id="SignalP"/>
    </source>
</evidence>
<feature type="domain" description="DUF3502" evidence="2">
    <location>
        <begin position="467"/>
        <end position="535"/>
    </location>
</feature>
<proteinExistence type="predicted"/>
<dbReference type="Pfam" id="PF01547">
    <property type="entry name" value="SBP_bac_1"/>
    <property type="match status" value="1"/>
</dbReference>
<feature type="signal peptide" evidence="1">
    <location>
        <begin position="1"/>
        <end position="27"/>
    </location>
</feature>
<dbReference type="InterPro" id="IPR006059">
    <property type="entry name" value="SBP"/>
</dbReference>
<dbReference type="PANTHER" id="PTHR43649:SF17">
    <property type="entry name" value="ABC TRANSPORTER SOLUTE BINDING PROTEIN-SUGAR TRANSPORT"/>
    <property type="match status" value="1"/>
</dbReference>
<organism evidence="3 4">
    <name type="scientific">Eisenbergiella tayi</name>
    <dbReference type="NCBI Taxonomy" id="1432052"/>
    <lineage>
        <taxon>Bacteria</taxon>
        <taxon>Bacillati</taxon>
        <taxon>Bacillota</taxon>
        <taxon>Clostridia</taxon>
        <taxon>Lachnospirales</taxon>
        <taxon>Lachnospiraceae</taxon>
        <taxon>Eisenbergiella</taxon>
    </lineage>
</organism>
<dbReference type="PANTHER" id="PTHR43649">
    <property type="entry name" value="ARABINOSE-BINDING PROTEIN-RELATED"/>
    <property type="match status" value="1"/>
</dbReference>
<comment type="caution">
    <text evidence="3">The sequence shown here is derived from an EMBL/GenBank/DDBJ whole genome shotgun (WGS) entry which is preliminary data.</text>
</comment>
<dbReference type="PATRIC" id="fig|1432052.4.peg.2221"/>
<evidence type="ECO:0000313" key="4">
    <source>
        <dbReference type="Proteomes" id="UP000094067"/>
    </source>
</evidence>
<dbReference type="Gene3D" id="3.40.190.10">
    <property type="entry name" value="Periplasmic binding protein-like II"/>
    <property type="match status" value="1"/>
</dbReference>
<name>A0A1E3ABW2_9FIRM</name>
<evidence type="ECO:0000259" key="2">
    <source>
        <dbReference type="Pfam" id="PF12010"/>
    </source>
</evidence>
<sequence>MKKSRKITGLLAAAAMLAGLLSGCGAAKTDSTPVQQTEEKASLAVTEEAAAESTAEADKPDTSEPVTLTMYLIGDRPVDNDEVFAKINERLQAEINTTIDVKFMGWGEYEQKYPLIFASGEDWDIIYTADWCFYNAQATKQGFYEITKEELEKYAPMTAETMYPDAWEQAKVDGKVYMLPMNYKEITAYVYMARGDLMDKYGITSVSSLDEVETYLDAIVKNEPSLIPLDVGSDYDKLFMFDRMWNKANWETDEKVTGIGPWQAMASTGENDDTVTVKGNFDQPKFLEVAARLQDWKNRGFWSKNAVVNTQNNTESFQAGKSALATMNVNTAKSLYGSIMEEHPEWDIRVFDAQEDIPAVINSYIANGMSIFSKSKHPDRALMALDYLRNDEECNSLFCYGIEGKHWEPVGENGLKSLPDSGSYPYDGNCNWGIRNDTYWRTIDEGGIPNLSELNEKWLSTARSGRYQTFVFSDAQVKNEIAAMNEIFNSEYKLLGLGFTDDPEGDIAKLRDKMMAAGAEKVYDQIHQQALDFLKNQ</sequence>
<gene>
    <name evidence="3" type="ORF">BEI61_01988</name>
</gene>
<dbReference type="SUPFAM" id="SSF53850">
    <property type="entry name" value="Periplasmic binding protein-like II"/>
    <property type="match status" value="1"/>
</dbReference>
<dbReference type="Pfam" id="PF12010">
    <property type="entry name" value="DUF3502"/>
    <property type="match status" value="1"/>
</dbReference>
<dbReference type="InterPro" id="IPR022627">
    <property type="entry name" value="DUF3502"/>
</dbReference>
<dbReference type="AlphaFoldDB" id="A0A1E3ABW2"/>